<evidence type="ECO:0000313" key="9">
    <source>
        <dbReference type="Proteomes" id="UP000176253"/>
    </source>
</evidence>
<evidence type="ECO:0000256" key="1">
    <source>
        <dbReference type="ARBA" id="ARBA00004651"/>
    </source>
</evidence>
<name>A0A1F6A2Q2_9BACT</name>
<keyword evidence="5 6" id="KW-0472">Membrane</keyword>
<dbReference type="Proteomes" id="UP000176253">
    <property type="component" value="Unassembled WGS sequence"/>
</dbReference>
<protein>
    <recommendedName>
        <fullName evidence="7">EamA domain-containing protein</fullName>
    </recommendedName>
</protein>
<dbReference type="InterPro" id="IPR051258">
    <property type="entry name" value="Diverse_Substrate_Transporter"/>
</dbReference>
<dbReference type="PANTHER" id="PTHR42920">
    <property type="entry name" value="OS03G0707200 PROTEIN-RELATED"/>
    <property type="match status" value="1"/>
</dbReference>
<evidence type="ECO:0000256" key="3">
    <source>
        <dbReference type="ARBA" id="ARBA00022692"/>
    </source>
</evidence>
<comment type="subcellular location">
    <subcellularLocation>
        <location evidence="1">Cell membrane</location>
        <topology evidence="1">Multi-pass membrane protein</topology>
    </subcellularLocation>
</comment>
<dbReference type="STRING" id="1798383.A3D78_05825"/>
<keyword evidence="2" id="KW-1003">Cell membrane</keyword>
<gene>
    <name evidence="8" type="ORF">A3D78_05825</name>
</gene>
<feature type="transmembrane region" description="Helical" evidence="6">
    <location>
        <begin position="150"/>
        <end position="169"/>
    </location>
</feature>
<sequence length="298" mass="33530">MNEKLNAILALLIATVFWSFSVIFNRSIVNEINPFTLLFLRLIIPAIIIFPFFIKKRIWTHTHFPELLKVSILFMLNMSLFSFGIKYTSASASHLLYSLAPILIILYGVYFKTEKYKFGRLLGVILGLIGILIIINLSRIEKESTLSGGFIGNVVIFVAVICSTAYLLWTKRLLKIFTAFDTTGISIIVSAIFSIPILIYGNLILKEPVILTSTNLYAVLFIGIFGTLINFYLYQYALSKLSALTTSIISYLQPIFTAILEILLLSGALTHGFVFGGSLVFLGVFLSTTYEFIKRRKQ</sequence>
<evidence type="ECO:0000256" key="2">
    <source>
        <dbReference type="ARBA" id="ARBA00022475"/>
    </source>
</evidence>
<feature type="transmembrane region" description="Helical" evidence="6">
    <location>
        <begin position="91"/>
        <end position="111"/>
    </location>
</feature>
<feature type="transmembrane region" description="Helical" evidence="6">
    <location>
        <begin position="66"/>
        <end position="85"/>
    </location>
</feature>
<keyword evidence="3 6" id="KW-0812">Transmembrane</keyword>
<dbReference type="GO" id="GO:0005886">
    <property type="term" value="C:plasma membrane"/>
    <property type="evidence" value="ECO:0007669"/>
    <property type="project" value="UniProtKB-SubCell"/>
</dbReference>
<feature type="transmembrane region" description="Helical" evidence="6">
    <location>
        <begin position="35"/>
        <end position="54"/>
    </location>
</feature>
<keyword evidence="4 6" id="KW-1133">Transmembrane helix</keyword>
<comment type="caution">
    <text evidence="8">The sequence shown here is derived from an EMBL/GenBank/DDBJ whole genome shotgun (WGS) entry which is preliminary data.</text>
</comment>
<feature type="transmembrane region" description="Helical" evidence="6">
    <location>
        <begin position="272"/>
        <end position="293"/>
    </location>
</feature>
<feature type="transmembrane region" description="Helical" evidence="6">
    <location>
        <begin position="7"/>
        <end position="29"/>
    </location>
</feature>
<feature type="domain" description="EamA" evidence="7">
    <location>
        <begin position="151"/>
        <end position="288"/>
    </location>
</feature>
<dbReference type="EMBL" id="MFJM01000012">
    <property type="protein sequence ID" value="OGG18946.1"/>
    <property type="molecule type" value="Genomic_DNA"/>
</dbReference>
<accession>A0A1F6A2Q2</accession>
<dbReference type="Pfam" id="PF00892">
    <property type="entry name" value="EamA"/>
    <property type="match status" value="2"/>
</dbReference>
<dbReference type="PANTHER" id="PTHR42920:SF5">
    <property type="entry name" value="EAMA DOMAIN-CONTAINING PROTEIN"/>
    <property type="match status" value="1"/>
</dbReference>
<dbReference type="InterPro" id="IPR037185">
    <property type="entry name" value="EmrE-like"/>
</dbReference>
<dbReference type="AlphaFoldDB" id="A0A1F6A2Q2"/>
<organism evidence="8 9">
    <name type="scientific">Candidatus Gottesmanbacteria bacterium RIFCSPHIGHO2_02_FULL_39_14</name>
    <dbReference type="NCBI Taxonomy" id="1798383"/>
    <lineage>
        <taxon>Bacteria</taxon>
        <taxon>Candidatus Gottesmaniibacteriota</taxon>
    </lineage>
</organism>
<proteinExistence type="predicted"/>
<evidence type="ECO:0000256" key="6">
    <source>
        <dbReference type="SAM" id="Phobius"/>
    </source>
</evidence>
<evidence type="ECO:0000313" key="8">
    <source>
        <dbReference type="EMBL" id="OGG18946.1"/>
    </source>
</evidence>
<evidence type="ECO:0000256" key="4">
    <source>
        <dbReference type="ARBA" id="ARBA00022989"/>
    </source>
</evidence>
<evidence type="ECO:0000256" key="5">
    <source>
        <dbReference type="ARBA" id="ARBA00023136"/>
    </source>
</evidence>
<evidence type="ECO:0000259" key="7">
    <source>
        <dbReference type="Pfam" id="PF00892"/>
    </source>
</evidence>
<feature type="transmembrane region" description="Helical" evidence="6">
    <location>
        <begin position="216"/>
        <end position="234"/>
    </location>
</feature>
<feature type="transmembrane region" description="Helical" evidence="6">
    <location>
        <begin position="176"/>
        <end position="204"/>
    </location>
</feature>
<reference evidence="8 9" key="1">
    <citation type="journal article" date="2016" name="Nat. Commun.">
        <title>Thousands of microbial genomes shed light on interconnected biogeochemical processes in an aquifer system.</title>
        <authorList>
            <person name="Anantharaman K."/>
            <person name="Brown C.T."/>
            <person name="Hug L.A."/>
            <person name="Sharon I."/>
            <person name="Castelle C.J."/>
            <person name="Probst A.J."/>
            <person name="Thomas B.C."/>
            <person name="Singh A."/>
            <person name="Wilkins M.J."/>
            <person name="Karaoz U."/>
            <person name="Brodie E.L."/>
            <person name="Williams K.H."/>
            <person name="Hubbard S.S."/>
            <person name="Banfield J.F."/>
        </authorList>
    </citation>
    <scope>NUCLEOTIDE SEQUENCE [LARGE SCALE GENOMIC DNA]</scope>
</reference>
<feature type="domain" description="EamA" evidence="7">
    <location>
        <begin position="7"/>
        <end position="135"/>
    </location>
</feature>
<dbReference type="SUPFAM" id="SSF103481">
    <property type="entry name" value="Multidrug resistance efflux transporter EmrE"/>
    <property type="match status" value="2"/>
</dbReference>
<feature type="transmembrane region" description="Helical" evidence="6">
    <location>
        <begin position="118"/>
        <end position="138"/>
    </location>
</feature>
<dbReference type="InterPro" id="IPR000620">
    <property type="entry name" value="EamA_dom"/>
</dbReference>
<feature type="transmembrane region" description="Helical" evidence="6">
    <location>
        <begin position="241"/>
        <end position="266"/>
    </location>
</feature>